<reference evidence="2 3" key="1">
    <citation type="submission" date="2019-02" db="EMBL/GenBank/DDBJ databases">
        <title>Genome sequencing of the rare red list fungi Hericium alpestre (H. flagellum).</title>
        <authorList>
            <person name="Buettner E."/>
            <person name="Kellner H."/>
        </authorList>
    </citation>
    <scope>NUCLEOTIDE SEQUENCE [LARGE SCALE GENOMIC DNA]</scope>
    <source>
        <strain evidence="2 3">DSM 108284</strain>
    </source>
</reference>
<organism evidence="2 3">
    <name type="scientific">Hericium alpestre</name>
    <dbReference type="NCBI Taxonomy" id="135208"/>
    <lineage>
        <taxon>Eukaryota</taxon>
        <taxon>Fungi</taxon>
        <taxon>Dikarya</taxon>
        <taxon>Basidiomycota</taxon>
        <taxon>Agaricomycotina</taxon>
        <taxon>Agaricomycetes</taxon>
        <taxon>Russulales</taxon>
        <taxon>Hericiaceae</taxon>
        <taxon>Hericium</taxon>
    </lineage>
</organism>
<protein>
    <submittedName>
        <fullName evidence="2">Uncharacterized protein</fullName>
    </submittedName>
</protein>
<gene>
    <name evidence="2" type="ORF">EWM64_g7427</name>
</gene>
<evidence type="ECO:0000256" key="1">
    <source>
        <dbReference type="SAM" id="MobiDB-lite"/>
    </source>
</evidence>
<keyword evidence="3" id="KW-1185">Reference proteome</keyword>
<proteinExistence type="predicted"/>
<accession>A0A4Y9ZPS3</accession>
<dbReference type="EMBL" id="SFCI01001163">
    <property type="protein sequence ID" value="TFY76585.1"/>
    <property type="molecule type" value="Genomic_DNA"/>
</dbReference>
<dbReference type="STRING" id="135208.A0A4Y9ZPS3"/>
<feature type="non-terminal residue" evidence="2">
    <location>
        <position position="1"/>
    </location>
</feature>
<dbReference type="OrthoDB" id="185373at2759"/>
<name>A0A4Y9ZPS3_9AGAM</name>
<dbReference type="Proteomes" id="UP000298061">
    <property type="component" value="Unassembled WGS sequence"/>
</dbReference>
<comment type="caution">
    <text evidence="2">The sequence shown here is derived from an EMBL/GenBank/DDBJ whole genome shotgun (WGS) entry which is preliminary data.</text>
</comment>
<sequence length="206" mass="22833">TLNVAMRTFMDLSDYSAAFVALHAYTALKLKPDIKTFRVVVVTLLSQVRADLYMRGPEEGGNVRWVDQFLGPEVAARLKPSDICDDMIDHLLRSGTIFVPGVTPQDSEEKETGGKSKGKGKVPTLPIMLGEIEPSKNTKWDTAPLERLLRKAMLARMEDIECSEDEAVFAAVKEAQAEMLPKVGPKMLEALEKLLEKQTQEKEGDA</sequence>
<evidence type="ECO:0000313" key="2">
    <source>
        <dbReference type="EMBL" id="TFY76585.1"/>
    </source>
</evidence>
<feature type="region of interest" description="Disordered" evidence="1">
    <location>
        <begin position="102"/>
        <end position="123"/>
    </location>
</feature>
<evidence type="ECO:0000313" key="3">
    <source>
        <dbReference type="Proteomes" id="UP000298061"/>
    </source>
</evidence>
<dbReference type="AlphaFoldDB" id="A0A4Y9ZPS3"/>